<evidence type="ECO:0000256" key="5">
    <source>
        <dbReference type="ARBA" id="ARBA00022741"/>
    </source>
</evidence>
<evidence type="ECO:0000313" key="10">
    <source>
        <dbReference type="EMBL" id="UQS85607.1"/>
    </source>
</evidence>
<gene>
    <name evidence="10" type="ORF">MOO46_03365</name>
</gene>
<dbReference type="InterPro" id="IPR003439">
    <property type="entry name" value="ABC_transporter-like_ATP-bd"/>
</dbReference>
<keyword evidence="7" id="KW-1278">Translocase</keyword>
<evidence type="ECO:0000313" key="11">
    <source>
        <dbReference type="Proteomes" id="UP000831859"/>
    </source>
</evidence>
<keyword evidence="5" id="KW-0547">Nucleotide-binding</keyword>
<evidence type="ECO:0000259" key="9">
    <source>
        <dbReference type="PROSITE" id="PS50893"/>
    </source>
</evidence>
<dbReference type="Pfam" id="PF00005">
    <property type="entry name" value="ABC_tran"/>
    <property type="match status" value="1"/>
</dbReference>
<dbReference type="Gene3D" id="3.40.50.300">
    <property type="entry name" value="P-loop containing nucleotide triphosphate hydrolases"/>
    <property type="match status" value="1"/>
</dbReference>
<dbReference type="NCBIfam" id="TIGR04520">
    <property type="entry name" value="ECF_ATPase_1"/>
    <property type="match status" value="1"/>
</dbReference>
<dbReference type="InterPro" id="IPR030947">
    <property type="entry name" value="EcfA_1"/>
</dbReference>
<feature type="domain" description="ABC transporter" evidence="9">
    <location>
        <begin position="6"/>
        <end position="240"/>
    </location>
</feature>
<dbReference type="RefSeq" id="WP_249511577.1">
    <property type="nucleotide sequence ID" value="NZ_CP093362.1"/>
</dbReference>
<dbReference type="InterPro" id="IPR027417">
    <property type="entry name" value="P-loop_NTPase"/>
</dbReference>
<accession>A0ABY4PJB5</accession>
<evidence type="ECO:0000256" key="8">
    <source>
        <dbReference type="ARBA" id="ARBA00023136"/>
    </source>
</evidence>
<keyword evidence="6" id="KW-0067">ATP-binding</keyword>
<dbReference type="PROSITE" id="PS00211">
    <property type="entry name" value="ABC_TRANSPORTER_1"/>
    <property type="match status" value="1"/>
</dbReference>
<sequence length="279" mass="31704">MDKKIINVKNLKFKYDNNSNYAINNLSFSVNKGEWLSIIGKNGSGKTTLISLLDGLIQCETGNIFIDGLELNESNLNNIRDKIGIVFQNPNNQFVASTVKEDVAFGLENRQYNYQNMHKTVHDILVEVGMTQYENSNPSRLSGGQQQRVALAGVLAVLPSIIILDESTSMLDPKAKDMLINLVNQFRKKYDLTVISITHDMDEVQYSDRVMLLEKGKLIKYISPLTLFNEISNAEDYGLELPLSEKIRIKLSENGFNLGNNYMNNEEIAKWIIRYHSKM</sequence>
<evidence type="ECO:0000256" key="6">
    <source>
        <dbReference type="ARBA" id="ARBA00022840"/>
    </source>
</evidence>
<keyword evidence="3" id="KW-0813">Transport</keyword>
<keyword evidence="8" id="KW-0472">Membrane</keyword>
<name>A0ABY4PJB5_9LACO</name>
<dbReference type="NCBIfam" id="NF010167">
    <property type="entry name" value="PRK13648.1"/>
    <property type="match status" value="1"/>
</dbReference>
<dbReference type="CDD" id="cd03225">
    <property type="entry name" value="ABC_cobalt_CbiO_domain1"/>
    <property type="match status" value="1"/>
</dbReference>
<evidence type="ECO:0000256" key="7">
    <source>
        <dbReference type="ARBA" id="ARBA00022967"/>
    </source>
</evidence>
<dbReference type="PANTHER" id="PTHR43553:SF24">
    <property type="entry name" value="ENERGY-COUPLING FACTOR TRANSPORTER ATP-BINDING PROTEIN ECFA1"/>
    <property type="match status" value="1"/>
</dbReference>
<evidence type="ECO:0000256" key="4">
    <source>
        <dbReference type="ARBA" id="ARBA00022475"/>
    </source>
</evidence>
<dbReference type="EMBL" id="CP093362">
    <property type="protein sequence ID" value="UQS85607.1"/>
    <property type="molecule type" value="Genomic_DNA"/>
</dbReference>
<dbReference type="InterPro" id="IPR050095">
    <property type="entry name" value="ECF_ABC_transporter_ATP-bd"/>
</dbReference>
<dbReference type="InterPro" id="IPR003593">
    <property type="entry name" value="AAA+_ATPase"/>
</dbReference>
<evidence type="ECO:0000256" key="1">
    <source>
        <dbReference type="ARBA" id="ARBA00004202"/>
    </source>
</evidence>
<keyword evidence="4" id="KW-1003">Cell membrane</keyword>
<protein>
    <submittedName>
        <fullName evidence="10">Energy-coupling factor transporter ATPase</fullName>
    </submittedName>
</protein>
<organism evidence="10 11">
    <name type="scientific">Apilactobacillus apisilvae</name>
    <dbReference type="NCBI Taxonomy" id="2923364"/>
    <lineage>
        <taxon>Bacteria</taxon>
        <taxon>Bacillati</taxon>
        <taxon>Bacillota</taxon>
        <taxon>Bacilli</taxon>
        <taxon>Lactobacillales</taxon>
        <taxon>Lactobacillaceae</taxon>
        <taxon>Apilactobacillus</taxon>
    </lineage>
</organism>
<proteinExistence type="inferred from homology"/>
<dbReference type="SUPFAM" id="SSF52540">
    <property type="entry name" value="P-loop containing nucleoside triphosphate hydrolases"/>
    <property type="match status" value="1"/>
</dbReference>
<dbReference type="PANTHER" id="PTHR43553">
    <property type="entry name" value="HEAVY METAL TRANSPORTER"/>
    <property type="match status" value="1"/>
</dbReference>
<evidence type="ECO:0000256" key="3">
    <source>
        <dbReference type="ARBA" id="ARBA00022448"/>
    </source>
</evidence>
<comment type="subcellular location">
    <subcellularLocation>
        <location evidence="1">Cell membrane</location>
        <topology evidence="1">Peripheral membrane protein</topology>
    </subcellularLocation>
</comment>
<dbReference type="Proteomes" id="UP000831859">
    <property type="component" value="Chromosome"/>
</dbReference>
<comment type="similarity">
    <text evidence="2">Belongs to the ABC transporter superfamily.</text>
</comment>
<reference evidence="10 11" key="1">
    <citation type="journal article" date="2022" name="Int. J. Syst. Evol. Microbiol.">
        <title>Apilactobacillus apisilvae sp. nov., Nicolia spurrieriana gen. nov. sp. nov., Bombilactobacillus folatiphilus sp. nov. and Bombilactobacillus thymidiniphilus sp. nov., four new lactic acid bacterial isolates from stingless bees Tetragonula carbonaria and Austroplebeia australis.</title>
        <authorList>
            <person name="Oliphant S.A."/>
            <person name="Watson-Haigh N.S."/>
            <person name="Sumby K.M."/>
            <person name="Gardner J."/>
            <person name="Groom S."/>
            <person name="Jiranek V."/>
        </authorList>
    </citation>
    <scope>NUCLEOTIDE SEQUENCE [LARGE SCALE GENOMIC DNA]</scope>
    <source>
        <strain evidence="10 11">SG5_A10</strain>
    </source>
</reference>
<evidence type="ECO:0000256" key="2">
    <source>
        <dbReference type="ARBA" id="ARBA00005417"/>
    </source>
</evidence>
<keyword evidence="11" id="KW-1185">Reference proteome</keyword>
<dbReference type="PROSITE" id="PS50893">
    <property type="entry name" value="ABC_TRANSPORTER_2"/>
    <property type="match status" value="1"/>
</dbReference>
<dbReference type="InterPro" id="IPR015856">
    <property type="entry name" value="ABC_transpr_CbiO/EcfA_su"/>
</dbReference>
<dbReference type="InterPro" id="IPR017871">
    <property type="entry name" value="ABC_transporter-like_CS"/>
</dbReference>
<dbReference type="SMART" id="SM00382">
    <property type="entry name" value="AAA"/>
    <property type="match status" value="1"/>
</dbReference>